<dbReference type="Gene3D" id="1.25.40.10">
    <property type="entry name" value="Tetratricopeptide repeat domain"/>
    <property type="match status" value="2"/>
</dbReference>
<dbReference type="EMBL" id="QOKV01000002">
    <property type="protein sequence ID" value="KAA0687620.1"/>
    <property type="molecule type" value="Genomic_DNA"/>
</dbReference>
<proteinExistence type="predicted"/>
<dbReference type="SUPFAM" id="SSF48452">
    <property type="entry name" value="TPR-like"/>
    <property type="match status" value="2"/>
</dbReference>
<feature type="repeat" description="TPR" evidence="1">
    <location>
        <begin position="138"/>
        <end position="171"/>
    </location>
</feature>
<dbReference type="GO" id="GO:0097363">
    <property type="term" value="F:protein O-acetylglucosaminyltransferase activity"/>
    <property type="evidence" value="ECO:0007669"/>
    <property type="project" value="TreeGrafter"/>
</dbReference>
<feature type="repeat" description="TPR" evidence="1">
    <location>
        <begin position="240"/>
        <end position="273"/>
    </location>
</feature>
<dbReference type="GO" id="GO:0006493">
    <property type="term" value="P:protein O-linked glycosylation"/>
    <property type="evidence" value="ECO:0007669"/>
    <property type="project" value="InterPro"/>
</dbReference>
<dbReference type="AlphaFoldDB" id="A0A6L3B4A2"/>
<dbReference type="Pfam" id="PF14559">
    <property type="entry name" value="TPR_19"/>
    <property type="match status" value="2"/>
</dbReference>
<dbReference type="PANTHER" id="PTHR44366:SF1">
    <property type="entry name" value="UDP-N-ACETYLGLUCOSAMINE--PEPTIDE N-ACETYLGLUCOSAMINYLTRANSFERASE 110 KDA SUBUNIT"/>
    <property type="match status" value="1"/>
</dbReference>
<name>A0A6L3B4A2_AZOBR</name>
<dbReference type="InterPro" id="IPR019734">
    <property type="entry name" value="TPR_rpt"/>
</dbReference>
<dbReference type="Pfam" id="PF13432">
    <property type="entry name" value="TPR_16"/>
    <property type="match status" value="1"/>
</dbReference>
<organism evidence="3 4">
    <name type="scientific">Azospirillum brasilense</name>
    <dbReference type="NCBI Taxonomy" id="192"/>
    <lineage>
        <taxon>Bacteria</taxon>
        <taxon>Pseudomonadati</taxon>
        <taxon>Pseudomonadota</taxon>
        <taxon>Alphaproteobacteria</taxon>
        <taxon>Rhodospirillales</taxon>
        <taxon>Azospirillaceae</taxon>
        <taxon>Azospirillum</taxon>
    </lineage>
</organism>
<reference evidence="3 4" key="1">
    <citation type="submission" date="2018-07" db="EMBL/GenBank/DDBJ databases">
        <title>Genome sequence of Roseomonas fauriae ATCC 49958.</title>
        <authorList>
            <person name="Sant'Anna F.H."/>
            <person name="Baldani J.I."/>
            <person name="Zilli J.E."/>
            <person name="Reis V.M."/>
            <person name="Hartmann A."/>
            <person name="Cruz L."/>
            <person name="de Souza E.M."/>
            <person name="de Oliveira Pedrosa F."/>
            <person name="Passaglia L.M.P."/>
        </authorList>
    </citation>
    <scope>NUCLEOTIDE SEQUENCE [LARGE SCALE GENOMIC DNA]</scope>
    <source>
        <strain evidence="3 4">ATCC 49958</strain>
    </source>
</reference>
<dbReference type="SMART" id="SM00028">
    <property type="entry name" value="TPR"/>
    <property type="match status" value="8"/>
</dbReference>
<evidence type="ECO:0000313" key="3">
    <source>
        <dbReference type="EMBL" id="KAA0687620.1"/>
    </source>
</evidence>
<protein>
    <submittedName>
        <fullName evidence="3">Tetratricopeptide repeat-containing protein</fullName>
    </submittedName>
</protein>
<dbReference type="InterPro" id="IPR037919">
    <property type="entry name" value="OGT"/>
</dbReference>
<comment type="caution">
    <text evidence="3">The sequence shown here is derived from an EMBL/GenBank/DDBJ whole genome shotgun (WGS) entry which is preliminary data.</text>
</comment>
<dbReference type="PROSITE" id="PS50005">
    <property type="entry name" value="TPR"/>
    <property type="match status" value="2"/>
</dbReference>
<evidence type="ECO:0000256" key="2">
    <source>
        <dbReference type="SAM" id="MobiDB-lite"/>
    </source>
</evidence>
<accession>A0A6L3B4A2</accession>
<evidence type="ECO:0000313" key="4">
    <source>
        <dbReference type="Proteomes" id="UP000476837"/>
    </source>
</evidence>
<gene>
    <name evidence="3" type="ORF">DS837_05260</name>
</gene>
<feature type="region of interest" description="Disordered" evidence="2">
    <location>
        <begin position="1"/>
        <end position="35"/>
    </location>
</feature>
<dbReference type="Proteomes" id="UP000476837">
    <property type="component" value="Unassembled WGS sequence"/>
</dbReference>
<sequence>MWTSRPRSAHPRSLPNGTRRWSAAPWDGTPDPAMTDPIAQLRQAVALHQAGRLAEAEPLYAAALAALPGHPDALHLYGVLCAQTGRNARAVELIGAAIARKADSGAYHANLARALRAEGRLAEAVGSLRRAIALQPGADAFFSLGNILKQMGHTREALACFRCALILRPETVETRMNAAAALEALGRRDEALRQLRAALACAPADPALLFNLARTEQAAGHADNAACGYRRALRTTAEGEDSAVNLGTALLETGRPAEAVDALRRCAALAPDRPERLLALATALRRAGLVDECLAVFQRLKALTPTDPTPWQRSAEVQEAAGRRDACVATLLEVARLSREGRFHWKTAYYHLVRIGNLLVGEGRLDRVAALLPPAVAAFRGVDAELHAWALFLQGSLATRLGKEEEAQDAFRRAEPHLPFLAHIPTGDGFARRIEALPTAAETESEAAFVLEKLAPPGNGPVVVASCDSGYLERFGPLFLVSLDRFSLPGQAAHLHILDPRPDTAARVAALQERLRHVRLGWSRETSPAGLTGQERTTFYTFARFLRVPRLARLYQAPLLVTDIDACLLSEPAGFLAPLSPASPLALQYFPNNLARLYDGVGGGLVVLRPDPAVIALFDRIRRFLVSWIAERRLHYFLDQIALTAGTDDAVRRGDGPSILSIPAEGRLFRCGDGLFVQILTEKDRPGFAASVAALLDRLERTPPTADPQLDRSLILEAIGVTG</sequence>
<keyword evidence="1" id="KW-0802">TPR repeat</keyword>
<dbReference type="InterPro" id="IPR011990">
    <property type="entry name" value="TPR-like_helical_dom_sf"/>
</dbReference>
<dbReference type="PANTHER" id="PTHR44366">
    <property type="entry name" value="UDP-N-ACETYLGLUCOSAMINE--PEPTIDE N-ACETYLGLUCOSAMINYLTRANSFERASE 110 KDA SUBUNIT"/>
    <property type="match status" value="1"/>
</dbReference>
<evidence type="ECO:0000256" key="1">
    <source>
        <dbReference type="PROSITE-ProRule" id="PRU00339"/>
    </source>
</evidence>